<reference evidence="1" key="1">
    <citation type="submission" date="2018-02" db="EMBL/GenBank/DDBJ databases">
        <title>Rhizophora mucronata_Transcriptome.</title>
        <authorList>
            <person name="Meera S.P."/>
            <person name="Sreeshan A."/>
            <person name="Augustine A."/>
        </authorList>
    </citation>
    <scope>NUCLEOTIDE SEQUENCE</scope>
    <source>
        <tissue evidence="1">Leaf</tissue>
    </source>
</reference>
<organism evidence="1">
    <name type="scientific">Rhizophora mucronata</name>
    <name type="common">Asiatic mangrove</name>
    <dbReference type="NCBI Taxonomy" id="61149"/>
    <lineage>
        <taxon>Eukaryota</taxon>
        <taxon>Viridiplantae</taxon>
        <taxon>Streptophyta</taxon>
        <taxon>Embryophyta</taxon>
        <taxon>Tracheophyta</taxon>
        <taxon>Spermatophyta</taxon>
        <taxon>Magnoliopsida</taxon>
        <taxon>eudicotyledons</taxon>
        <taxon>Gunneridae</taxon>
        <taxon>Pentapetalae</taxon>
        <taxon>rosids</taxon>
        <taxon>fabids</taxon>
        <taxon>Malpighiales</taxon>
        <taxon>Rhizophoraceae</taxon>
        <taxon>Rhizophora</taxon>
    </lineage>
</organism>
<name>A0A2P2JED6_RHIMU</name>
<sequence>MYLYFRNSIFHTKFSCIHVSHPSLSLN</sequence>
<dbReference type="EMBL" id="GGEC01011352">
    <property type="protein sequence ID" value="MBW91835.1"/>
    <property type="molecule type" value="Transcribed_RNA"/>
</dbReference>
<evidence type="ECO:0000313" key="1">
    <source>
        <dbReference type="EMBL" id="MBW91835.1"/>
    </source>
</evidence>
<accession>A0A2P2JED6</accession>
<proteinExistence type="predicted"/>
<dbReference type="AlphaFoldDB" id="A0A2P2JED6"/>
<protein>
    <submittedName>
        <fullName evidence="1">Uncharacterized protein</fullName>
    </submittedName>
</protein>